<feature type="region of interest" description="Disordered" evidence="2">
    <location>
        <begin position="31"/>
        <end position="94"/>
    </location>
</feature>
<keyword evidence="1" id="KW-0175">Coiled coil</keyword>
<dbReference type="GO" id="GO:0005819">
    <property type="term" value="C:spindle"/>
    <property type="evidence" value="ECO:0007669"/>
    <property type="project" value="TreeGrafter"/>
</dbReference>
<evidence type="ECO:0000256" key="2">
    <source>
        <dbReference type="SAM" id="MobiDB-lite"/>
    </source>
</evidence>
<dbReference type="GO" id="GO:0000226">
    <property type="term" value="P:microtubule cytoskeleton organization"/>
    <property type="evidence" value="ECO:0007669"/>
    <property type="project" value="InterPro"/>
</dbReference>
<dbReference type="PANTHER" id="PTHR19321:SF41">
    <property type="entry name" value="FASCETTO-RELATED"/>
    <property type="match status" value="1"/>
</dbReference>
<dbReference type="PANTHER" id="PTHR19321">
    <property type="entry name" value="PROTEIN REGULATOR OF CYTOKINESIS 1 PRC1-RELATED"/>
    <property type="match status" value="1"/>
</dbReference>
<evidence type="ECO:0000313" key="3">
    <source>
        <dbReference type="EMBL" id="CAD9810478.1"/>
    </source>
</evidence>
<dbReference type="GO" id="GO:0008017">
    <property type="term" value="F:microtubule binding"/>
    <property type="evidence" value="ECO:0007669"/>
    <property type="project" value="InterPro"/>
</dbReference>
<proteinExistence type="predicted"/>
<feature type="coiled-coil region" evidence="1">
    <location>
        <begin position="159"/>
        <end position="228"/>
    </location>
</feature>
<evidence type="ECO:0000256" key="1">
    <source>
        <dbReference type="SAM" id="Coils"/>
    </source>
</evidence>
<accession>A0A7S2U8R7</accession>
<feature type="compositionally biased region" description="Polar residues" evidence="2">
    <location>
        <begin position="36"/>
        <end position="49"/>
    </location>
</feature>
<name>A0A7S2U8R7_9STRA</name>
<reference evidence="3" key="1">
    <citation type="submission" date="2021-01" db="EMBL/GenBank/DDBJ databases">
        <authorList>
            <person name="Corre E."/>
            <person name="Pelletier E."/>
            <person name="Niang G."/>
            <person name="Scheremetjew M."/>
            <person name="Finn R."/>
            <person name="Kale V."/>
            <person name="Holt S."/>
            <person name="Cochrane G."/>
            <person name="Meng A."/>
            <person name="Brown T."/>
            <person name="Cohen L."/>
        </authorList>
    </citation>
    <scope>NUCLEOTIDE SEQUENCE</scope>
    <source>
        <strain evidence="3">CCMP2084</strain>
    </source>
</reference>
<feature type="compositionally biased region" description="Low complexity" evidence="2">
    <location>
        <begin position="69"/>
        <end position="84"/>
    </location>
</feature>
<organism evidence="3">
    <name type="scientific">Attheya septentrionalis</name>
    <dbReference type="NCBI Taxonomy" id="420275"/>
    <lineage>
        <taxon>Eukaryota</taxon>
        <taxon>Sar</taxon>
        <taxon>Stramenopiles</taxon>
        <taxon>Ochrophyta</taxon>
        <taxon>Bacillariophyta</taxon>
        <taxon>Coscinodiscophyceae</taxon>
        <taxon>Chaetocerotophycidae</taxon>
        <taxon>Chaetocerotales</taxon>
        <taxon>Attheyaceae</taxon>
        <taxon>Attheya</taxon>
    </lineage>
</organism>
<dbReference type="EMBL" id="HBHQ01003493">
    <property type="protein sequence ID" value="CAD9810478.1"/>
    <property type="molecule type" value="Transcribed_RNA"/>
</dbReference>
<feature type="region of interest" description="Disordered" evidence="2">
    <location>
        <begin position="603"/>
        <end position="701"/>
    </location>
</feature>
<feature type="compositionally biased region" description="Basic and acidic residues" evidence="2">
    <location>
        <begin position="604"/>
        <end position="613"/>
    </location>
</feature>
<dbReference type="AlphaFoldDB" id="A0A7S2U8R7"/>
<sequence length="701" mass="78894">MSFSASKEPFSGKKMVESLVSPTVSFMLDNAPTPSPLNSTSHTIGSTSSRYHRSGGTHQSSNSRRRVHSQSSHTSTHYSAQHSTGLPSTPSGKSIILMEPSQTITDSLTELATSTASQLDFIWDEIGCTPDERASQISVLLGDFRRLCEEKIAQEKGVAVQYRQTIIEAKEEMKQASKALRISVDPELVKDEIEQSLVDELEMIETTLEALRETAGDAKARLEEFSARILEASKALGTELEDTWLDIDSDLTDVRLEDFRNKVEEMDEAVQVRTAAVVQLLRDCQSLIRELRLDEEMESDLDRRILGSLYEKEGGSVGIVSTFETDTCTGISSAVLDDLTNRVSELNGEKRKRKKVLSEMGAIIGHLWEKLKVPDEDQASFTRSICGLGKDTIEKGEHELVRLQDLKAQMIGKLIFDAREMIKKLWNETNSSEAQRQSFKAANVTDETMFTDDLLDEHDQYVTTLTKRLEQMRPVLKMIEERENIIRERMEYEELQKDSSRLNKRGASKQLQKEEKMNRRIKNTLPKLTKSLSQNLAEWEEQNGEPFMYHGEPYLDIMDKQEEEWLTYKDNETHTKLRKKQEDKQMNSNRAFGVAYQALPGKKSSIEVGRRPLGDSSNTLQRAPSRGRAPEFAGKSRVTGSGGSHRSISVSRRENMMSSRPVTGSGGSNRSISASRRDGMSKAGSRSRSSSASRRRDAIRS</sequence>
<feature type="compositionally biased region" description="Low complexity" evidence="2">
    <location>
        <begin position="681"/>
        <end position="692"/>
    </location>
</feature>
<gene>
    <name evidence="3" type="ORF">ASEP1449_LOCUS2301</name>
</gene>
<dbReference type="GO" id="GO:0005737">
    <property type="term" value="C:cytoplasm"/>
    <property type="evidence" value="ECO:0007669"/>
    <property type="project" value="TreeGrafter"/>
</dbReference>
<feature type="region of interest" description="Disordered" evidence="2">
    <location>
        <begin position="497"/>
        <end position="516"/>
    </location>
</feature>
<dbReference type="Gene3D" id="1.20.58.1520">
    <property type="match status" value="1"/>
</dbReference>
<feature type="compositionally biased region" description="Polar residues" evidence="2">
    <location>
        <begin position="644"/>
        <end position="674"/>
    </location>
</feature>
<protein>
    <submittedName>
        <fullName evidence="3">Uncharacterized protein</fullName>
    </submittedName>
</protein>
<dbReference type="InterPro" id="IPR007145">
    <property type="entry name" value="MAP65_Ase1_PRC1"/>
</dbReference>
<dbReference type="Pfam" id="PF03999">
    <property type="entry name" value="MAP65_ASE1"/>
    <property type="match status" value="1"/>
</dbReference>